<dbReference type="Proteomes" id="UP000057737">
    <property type="component" value="Unassembled WGS sequence"/>
</dbReference>
<gene>
    <name evidence="2" type="ORF">AS156_34720</name>
</gene>
<sequence>MSVACKFERSILSHEEHETISLTHHPAIYNVEVAELEAMRPRLRKMRDKERTLGRQKQREGRGKAEPRGASFPGTAKHASERKQVFAAALKRVNTELRRLHNLATRTAHVEAARKALALHRAANFTTHPPAGVTASEGMVPKPSERRRKIVAGARIGRVSQATKVAQAVRDARLAERSGHGLNS</sequence>
<evidence type="ECO:0000256" key="1">
    <source>
        <dbReference type="SAM" id="MobiDB-lite"/>
    </source>
</evidence>
<dbReference type="AlphaFoldDB" id="A0A120FQD0"/>
<evidence type="ECO:0000313" key="2">
    <source>
        <dbReference type="EMBL" id="KWV58352.1"/>
    </source>
</evidence>
<feature type="region of interest" description="Disordered" evidence="1">
    <location>
        <begin position="42"/>
        <end position="81"/>
    </location>
</feature>
<accession>A0A120FQD0</accession>
<dbReference type="RefSeq" id="WP_066503587.1">
    <property type="nucleotide sequence ID" value="NZ_LNCU01000038.1"/>
</dbReference>
<reference evidence="2 3" key="1">
    <citation type="submission" date="2015-11" db="EMBL/GenBank/DDBJ databases">
        <title>Draft Genome Sequence of the Strain BR 10303 (Bradyrhizobium sp.) isolated from nodules of Centrolobium paraense.</title>
        <authorList>
            <person name="Zelli J.E."/>
            <person name="Simoes-Araujo J.L."/>
            <person name="Barauna A.C."/>
            <person name="Silva K."/>
        </authorList>
    </citation>
    <scope>NUCLEOTIDE SEQUENCE [LARGE SCALE GENOMIC DNA]</scope>
    <source>
        <strain evidence="2 3">BR 10303</strain>
    </source>
</reference>
<protein>
    <submittedName>
        <fullName evidence="2">Uncharacterized protein</fullName>
    </submittedName>
</protein>
<proteinExistence type="predicted"/>
<name>A0A120FQD0_9BRAD</name>
<evidence type="ECO:0000313" key="3">
    <source>
        <dbReference type="Proteomes" id="UP000057737"/>
    </source>
</evidence>
<feature type="compositionally biased region" description="Basic and acidic residues" evidence="1">
    <location>
        <begin position="47"/>
        <end position="67"/>
    </location>
</feature>
<organism evidence="2 3">
    <name type="scientific">Bradyrhizobium macuxiense</name>
    <dbReference type="NCBI Taxonomy" id="1755647"/>
    <lineage>
        <taxon>Bacteria</taxon>
        <taxon>Pseudomonadati</taxon>
        <taxon>Pseudomonadota</taxon>
        <taxon>Alphaproteobacteria</taxon>
        <taxon>Hyphomicrobiales</taxon>
        <taxon>Nitrobacteraceae</taxon>
        <taxon>Bradyrhizobium</taxon>
    </lineage>
</organism>
<keyword evidence="3" id="KW-1185">Reference proteome</keyword>
<dbReference type="EMBL" id="LNCU01000038">
    <property type="protein sequence ID" value="KWV58352.1"/>
    <property type="molecule type" value="Genomic_DNA"/>
</dbReference>
<comment type="caution">
    <text evidence="2">The sequence shown here is derived from an EMBL/GenBank/DDBJ whole genome shotgun (WGS) entry which is preliminary data.</text>
</comment>